<comment type="caution">
    <text evidence="1">The sequence shown here is derived from an EMBL/GenBank/DDBJ whole genome shotgun (WGS) entry which is preliminary data.</text>
</comment>
<evidence type="ECO:0000313" key="2">
    <source>
        <dbReference type="Proteomes" id="UP000724874"/>
    </source>
</evidence>
<proteinExistence type="predicted"/>
<dbReference type="Proteomes" id="UP000724874">
    <property type="component" value="Unassembled WGS sequence"/>
</dbReference>
<organism evidence="1 2">
    <name type="scientific">Gymnopilus junonius</name>
    <name type="common">Spectacular rustgill mushroom</name>
    <name type="synonym">Gymnopilus spectabilis subsp. junonius</name>
    <dbReference type="NCBI Taxonomy" id="109634"/>
    <lineage>
        <taxon>Eukaryota</taxon>
        <taxon>Fungi</taxon>
        <taxon>Dikarya</taxon>
        <taxon>Basidiomycota</taxon>
        <taxon>Agaricomycotina</taxon>
        <taxon>Agaricomycetes</taxon>
        <taxon>Agaricomycetidae</taxon>
        <taxon>Agaricales</taxon>
        <taxon>Agaricineae</taxon>
        <taxon>Hymenogastraceae</taxon>
        <taxon>Gymnopilus</taxon>
    </lineage>
</organism>
<name>A0A9P5N9V7_GYMJU</name>
<dbReference type="EMBL" id="JADNYJ010000234">
    <property type="protein sequence ID" value="KAF8873542.1"/>
    <property type="molecule type" value="Genomic_DNA"/>
</dbReference>
<sequence>MASAYGSFSQRMVLGACVCALKASTGIADSTERDGWEATCFLGFLERHVGIYSPDALFGLRSDGFNLLFLNGYRAHKERPISSNALLAFQHMQARYSLGMPALPLDAPGASARFLITKSIAHWLRLSIFKRRPFSPSPDAPRASALLRIASSNVNCNRDITMSALGPELQVYSSPSPDVPRASALLRIASSNVNCNQDITMSALSVRSLAYRLIKWELPMEILLCRSYPPSPDAPRASALLRITSSNANFPWEYLHAGLTHRFLTLQERPLSFLPHIPLRFKKISYEISGLDDA</sequence>
<evidence type="ECO:0000313" key="1">
    <source>
        <dbReference type="EMBL" id="KAF8873542.1"/>
    </source>
</evidence>
<gene>
    <name evidence="1" type="ORF">CPB84DRAFT_1853986</name>
</gene>
<reference evidence="1" key="1">
    <citation type="submission" date="2020-11" db="EMBL/GenBank/DDBJ databases">
        <authorList>
            <consortium name="DOE Joint Genome Institute"/>
            <person name="Ahrendt S."/>
            <person name="Riley R."/>
            <person name="Andreopoulos W."/>
            <person name="LaButti K."/>
            <person name="Pangilinan J."/>
            <person name="Ruiz-duenas F.J."/>
            <person name="Barrasa J.M."/>
            <person name="Sanchez-Garcia M."/>
            <person name="Camarero S."/>
            <person name="Miyauchi S."/>
            <person name="Serrano A."/>
            <person name="Linde D."/>
            <person name="Babiker R."/>
            <person name="Drula E."/>
            <person name="Ayuso-Fernandez I."/>
            <person name="Pacheco R."/>
            <person name="Padilla G."/>
            <person name="Ferreira P."/>
            <person name="Barriuso J."/>
            <person name="Kellner H."/>
            <person name="Castanera R."/>
            <person name="Alfaro M."/>
            <person name="Ramirez L."/>
            <person name="Pisabarro A.G."/>
            <person name="Kuo A."/>
            <person name="Tritt A."/>
            <person name="Lipzen A."/>
            <person name="He G."/>
            <person name="Yan M."/>
            <person name="Ng V."/>
            <person name="Cullen D."/>
            <person name="Martin F."/>
            <person name="Rosso M.-N."/>
            <person name="Henrissat B."/>
            <person name="Hibbett D."/>
            <person name="Martinez A.T."/>
            <person name="Grigoriev I.V."/>
        </authorList>
    </citation>
    <scope>NUCLEOTIDE SEQUENCE</scope>
    <source>
        <strain evidence="1">AH 44721</strain>
    </source>
</reference>
<keyword evidence="2" id="KW-1185">Reference proteome</keyword>
<protein>
    <submittedName>
        <fullName evidence="1">Uncharacterized protein</fullName>
    </submittedName>
</protein>
<accession>A0A9P5N9V7</accession>
<dbReference type="AlphaFoldDB" id="A0A9P5N9V7"/>